<dbReference type="Proteomes" id="UP001231189">
    <property type="component" value="Unassembled WGS sequence"/>
</dbReference>
<feature type="compositionally biased region" description="Low complexity" evidence="1">
    <location>
        <begin position="250"/>
        <end position="262"/>
    </location>
</feature>
<dbReference type="PANTHER" id="PTHR33170:SF2">
    <property type="entry name" value="OS12G0531500 PROTEIN"/>
    <property type="match status" value="1"/>
</dbReference>
<accession>A0AAD8VF50</accession>
<feature type="region of interest" description="Disordered" evidence="1">
    <location>
        <begin position="557"/>
        <end position="627"/>
    </location>
</feature>
<evidence type="ECO:0000256" key="1">
    <source>
        <dbReference type="SAM" id="MobiDB-lite"/>
    </source>
</evidence>
<gene>
    <name evidence="2" type="ORF">QYE76_027667</name>
</gene>
<dbReference type="PANTHER" id="PTHR33170">
    <property type="entry name" value="DUF4283 DOMAIN-CONTAINING PROTEIN-RELATED"/>
    <property type="match status" value="1"/>
</dbReference>
<evidence type="ECO:0000313" key="3">
    <source>
        <dbReference type="Proteomes" id="UP001231189"/>
    </source>
</evidence>
<sequence>MGHAINGDGSFNIDVEPLGAAQNPGEVLSAIIKFKDAPLSKELLAEEMKKLVDETWDWQVCKLSETEFSVVFPSRATLRLATDSGKLYLPFSEKNTEIREAFLAPKPSLVLPSAWIRLMGVPEDLMTKERLMVAFVMIGRPIDVDELSIMKRDREPIRMRFQGRYPERITGSIQLFVNGEGYNIGLQVEAAPRGAAGWTGAPPPPPPRDDGDDYDSDYISSDGEWNKHGRRKNKDDSNLATNDSEKDKSVAAGAVGSKAVGSNSAPPASRARDELLEVDVQPIDQYGSNLGLGFRATSREDDGRSPLVETLQGALEPHGMVVLDPAEPSLSAEADSHVTDPLASWVAESPSLDEPPLKITRLGASLDIQEGAAASEEATEGSVVELVADGGAVEMVLGGRLEAGSHDLRAEALADLPLAQGQRSLAVAISTRKKKKLVVPTPVRKSGKNQGAAAGTPIMELAQRLAAEKNLETNKAKPKGNNSSALDILSDSHITSVVRDSCLLFHPRVGTPSEAISLIRAKEKVQEALATTRRRLDLEEEARLAAREAAIPDALVTKEGSSSVPASANAREVTDGSGEPGSGLVTTTTVEGEKASSPTGRPIRKCVNGRRPQLNVRIGRTKKTSSK</sequence>
<proteinExistence type="predicted"/>
<organism evidence="2 3">
    <name type="scientific">Lolium multiflorum</name>
    <name type="common">Italian ryegrass</name>
    <name type="synonym">Lolium perenne subsp. multiflorum</name>
    <dbReference type="NCBI Taxonomy" id="4521"/>
    <lineage>
        <taxon>Eukaryota</taxon>
        <taxon>Viridiplantae</taxon>
        <taxon>Streptophyta</taxon>
        <taxon>Embryophyta</taxon>
        <taxon>Tracheophyta</taxon>
        <taxon>Spermatophyta</taxon>
        <taxon>Magnoliopsida</taxon>
        <taxon>Liliopsida</taxon>
        <taxon>Poales</taxon>
        <taxon>Poaceae</taxon>
        <taxon>BOP clade</taxon>
        <taxon>Pooideae</taxon>
        <taxon>Poodae</taxon>
        <taxon>Poeae</taxon>
        <taxon>Poeae Chloroplast Group 2 (Poeae type)</taxon>
        <taxon>Loliodinae</taxon>
        <taxon>Loliinae</taxon>
        <taxon>Lolium</taxon>
    </lineage>
</organism>
<keyword evidence="3" id="KW-1185">Reference proteome</keyword>
<protein>
    <recommendedName>
        <fullName evidence="4">DUF4283 domain-containing protein</fullName>
    </recommendedName>
</protein>
<feature type="compositionally biased region" description="Basic and acidic residues" evidence="1">
    <location>
        <begin position="233"/>
        <end position="249"/>
    </location>
</feature>
<evidence type="ECO:0000313" key="2">
    <source>
        <dbReference type="EMBL" id="KAK1603994.1"/>
    </source>
</evidence>
<comment type="caution">
    <text evidence="2">The sequence shown here is derived from an EMBL/GenBank/DDBJ whole genome shotgun (WGS) entry which is preliminary data.</text>
</comment>
<feature type="region of interest" description="Disordered" evidence="1">
    <location>
        <begin position="194"/>
        <end position="271"/>
    </location>
</feature>
<dbReference type="AlphaFoldDB" id="A0AAD8VF50"/>
<reference evidence="2" key="1">
    <citation type="submission" date="2023-07" db="EMBL/GenBank/DDBJ databases">
        <title>A chromosome-level genome assembly of Lolium multiflorum.</title>
        <authorList>
            <person name="Chen Y."/>
            <person name="Copetti D."/>
            <person name="Kolliker R."/>
            <person name="Studer B."/>
        </authorList>
    </citation>
    <scope>NUCLEOTIDE SEQUENCE</scope>
    <source>
        <strain evidence="2">02402/16</strain>
        <tissue evidence="2">Leaf</tissue>
    </source>
</reference>
<dbReference type="EMBL" id="JAUUTY010000007">
    <property type="protein sequence ID" value="KAK1603994.1"/>
    <property type="molecule type" value="Genomic_DNA"/>
</dbReference>
<evidence type="ECO:0008006" key="4">
    <source>
        <dbReference type="Google" id="ProtNLM"/>
    </source>
</evidence>
<name>A0AAD8VF50_LOLMU</name>